<accession>U4KPH4</accession>
<keyword evidence="4" id="KW-0521">NADP</keyword>
<evidence type="ECO:0000256" key="1">
    <source>
        <dbReference type="ARBA" id="ARBA00004937"/>
    </source>
</evidence>
<dbReference type="OrthoDB" id="9802739at2"/>
<evidence type="ECO:0000313" key="9">
    <source>
        <dbReference type="EMBL" id="CCV64145.1"/>
    </source>
</evidence>
<evidence type="ECO:0000256" key="6">
    <source>
        <dbReference type="ARBA" id="ARBA00023277"/>
    </source>
</evidence>
<evidence type="ECO:0000256" key="4">
    <source>
        <dbReference type="ARBA" id="ARBA00022857"/>
    </source>
</evidence>
<dbReference type="KEGG" id="apal:BN85405680"/>
<dbReference type="GO" id="GO:0006006">
    <property type="term" value="P:glucose metabolic process"/>
    <property type="evidence" value="ECO:0007669"/>
    <property type="project" value="UniProtKB-KW"/>
</dbReference>
<dbReference type="EC" id="1.1.1.49" evidence="9"/>
<dbReference type="HOGENOM" id="CLU_013524_5_0_14"/>
<dbReference type="InterPro" id="IPR022674">
    <property type="entry name" value="G6P_DH_NAD-bd"/>
</dbReference>
<keyword evidence="5 9" id="KW-0560">Oxidoreductase</keyword>
<evidence type="ECO:0000256" key="3">
    <source>
        <dbReference type="ARBA" id="ARBA00022526"/>
    </source>
</evidence>
<dbReference type="Gene3D" id="3.30.360.10">
    <property type="entry name" value="Dihydrodipicolinate Reductase, domain 2"/>
    <property type="match status" value="1"/>
</dbReference>
<dbReference type="RefSeq" id="WP_026657800.1">
    <property type="nucleotide sequence ID" value="NC_022538.1"/>
</dbReference>
<evidence type="ECO:0000256" key="2">
    <source>
        <dbReference type="ARBA" id="ARBA00009975"/>
    </source>
</evidence>
<feature type="domain" description="Glucose-6-phosphate dehydrogenase NAD-binding" evidence="7">
    <location>
        <begin position="10"/>
        <end position="179"/>
    </location>
</feature>
<dbReference type="NCBIfam" id="TIGR00871">
    <property type="entry name" value="zwf"/>
    <property type="match status" value="1"/>
</dbReference>
<comment type="pathway">
    <text evidence="1">Carbohydrate degradation; pentose phosphate pathway; D-ribulose 5-phosphate from D-glucose 6-phosphate (oxidative stage): step 1/3.</text>
</comment>
<dbReference type="PRINTS" id="PR00079">
    <property type="entry name" value="G6PDHDRGNASE"/>
</dbReference>
<dbReference type="InterPro" id="IPR019796">
    <property type="entry name" value="G6P_DH_AS"/>
</dbReference>
<dbReference type="InterPro" id="IPR001282">
    <property type="entry name" value="G6P_DH"/>
</dbReference>
<comment type="similarity">
    <text evidence="2">Belongs to the glucose-6-phosphate dehydrogenase family.</text>
</comment>
<dbReference type="InterPro" id="IPR036291">
    <property type="entry name" value="NAD(P)-bd_dom_sf"/>
</dbReference>
<dbReference type="PIRSF" id="PIRSF000110">
    <property type="entry name" value="G6PD"/>
    <property type="match status" value="1"/>
</dbReference>
<dbReference type="GO" id="GO:0004345">
    <property type="term" value="F:glucose-6-phosphate dehydrogenase activity"/>
    <property type="evidence" value="ECO:0007669"/>
    <property type="project" value="UniProtKB-EC"/>
</dbReference>
<keyword evidence="6" id="KW-0119">Carbohydrate metabolism</keyword>
<keyword evidence="10" id="KW-1185">Reference proteome</keyword>
<name>U4KPH4_ALTPJ</name>
<dbReference type="InterPro" id="IPR022675">
    <property type="entry name" value="G6P_DH_C"/>
</dbReference>
<keyword evidence="3" id="KW-0313">Glucose metabolism</keyword>
<dbReference type="PANTHER" id="PTHR23429">
    <property type="entry name" value="GLUCOSE-6-PHOSPHATE 1-DEHYDROGENASE G6PD"/>
    <property type="match status" value="1"/>
</dbReference>
<proteinExistence type="inferred from homology"/>
<dbReference type="GO" id="GO:0009051">
    <property type="term" value="P:pentose-phosphate shunt, oxidative branch"/>
    <property type="evidence" value="ECO:0007669"/>
    <property type="project" value="TreeGrafter"/>
</dbReference>
<dbReference type="Pfam" id="PF02781">
    <property type="entry name" value="G6PD_C"/>
    <property type="match status" value="1"/>
</dbReference>
<dbReference type="Pfam" id="PF00479">
    <property type="entry name" value="G6PD_N"/>
    <property type="match status" value="1"/>
</dbReference>
<feature type="domain" description="Glucose-6-phosphate dehydrogenase C-terminal" evidence="8">
    <location>
        <begin position="182"/>
        <end position="427"/>
    </location>
</feature>
<sequence length="451" mass="52970">MKTKKLIITIFGSTGDLTARKLLPAITNLTKNKEISKDVLILALGRREYTKKDYLDYMQTLTSSKLDRDFLEDHLEYFKMQITELNDYHSLKNKINEYSDRNTQNLFYLAIGPELLENVSKNIFESKLVEKLSDRIIFEKPFGHNYDSAKEINQMLWQYFKEQQIYRIDHYLGKEMVRNIVNLRFGNKIFEHIWNKDNIASITVLAKEEEGILNRAGYYDTAGALKDMVQSHLLQVLSLIVMDTPLENTSEAIKDKKLEVLNHLEFDSKLSFLGQYEGYLQEKNIPATSQTDTFVFLKAELHSKLFENVPLYLLTGKKLDEKKSQIIIEFRSVSNQLNLEKETNKLYIDISPNEGVRFNLNHKVFGLNDESATSDMKYSIKDNLKDELPEAYEKMILDAINGNNQLYVRWDEIEQSWRLIDQLVNQELDFIRYKTFDELKERIKKTEKIDL</sequence>
<evidence type="ECO:0000259" key="7">
    <source>
        <dbReference type="Pfam" id="PF00479"/>
    </source>
</evidence>
<dbReference type="STRING" id="1318466.BN85405680"/>
<evidence type="ECO:0000313" key="10">
    <source>
        <dbReference type="Proteomes" id="UP000032740"/>
    </source>
</evidence>
<dbReference type="GO" id="GO:0005829">
    <property type="term" value="C:cytosol"/>
    <property type="evidence" value="ECO:0007669"/>
    <property type="project" value="TreeGrafter"/>
</dbReference>
<reference evidence="9 10" key="1">
    <citation type="journal article" date="2013" name="J. Mol. Microbiol. Biotechnol.">
        <title>Analysis of the Complete Genomes of Acholeplasma brassicae , A. palmae and A. laidlawii and Their Comparison to the Obligate Parasites from ' Candidatus Phytoplasma'.</title>
        <authorList>
            <person name="Kube M."/>
            <person name="Siewert C."/>
            <person name="Migdoll A.M."/>
            <person name="Duduk B."/>
            <person name="Holz S."/>
            <person name="Rabus R."/>
            <person name="Seemuller E."/>
            <person name="Mitrovic J."/>
            <person name="Muller I."/>
            <person name="Buttner C."/>
            <person name="Reinhardt R."/>
        </authorList>
    </citation>
    <scope>NUCLEOTIDE SEQUENCE [LARGE SCALE GENOMIC DNA]</scope>
    <source>
        <strain evidence="9 10">J233</strain>
    </source>
</reference>
<organism evidence="9 10">
    <name type="scientific">Alteracholeplasma palmae (strain ATCC 49389 / J233)</name>
    <name type="common">Acholeplasma palmae</name>
    <dbReference type="NCBI Taxonomy" id="1318466"/>
    <lineage>
        <taxon>Bacteria</taxon>
        <taxon>Bacillati</taxon>
        <taxon>Mycoplasmatota</taxon>
        <taxon>Mollicutes</taxon>
        <taxon>Acholeplasmatales</taxon>
        <taxon>Acholeplasmataceae</taxon>
        <taxon>Acholeplasma</taxon>
    </lineage>
</organism>
<dbReference type="PROSITE" id="PS00069">
    <property type="entry name" value="G6P_DEHYDROGENASE"/>
    <property type="match status" value="1"/>
</dbReference>
<dbReference type="SUPFAM" id="SSF55347">
    <property type="entry name" value="Glyceraldehyde-3-phosphate dehydrogenase-like, C-terminal domain"/>
    <property type="match status" value="1"/>
</dbReference>
<protein>
    <submittedName>
        <fullName evidence="9">Glucose-6-phosphate 1-dehydrogenase</fullName>
        <ecNumber evidence="9">1.1.1.49</ecNumber>
    </submittedName>
</protein>
<dbReference type="UniPathway" id="UPA00115"/>
<dbReference type="EMBL" id="FO681347">
    <property type="protein sequence ID" value="CCV64145.1"/>
    <property type="molecule type" value="Genomic_DNA"/>
</dbReference>
<dbReference type="Proteomes" id="UP000032740">
    <property type="component" value="Chromosome"/>
</dbReference>
<dbReference type="PANTHER" id="PTHR23429:SF0">
    <property type="entry name" value="GLUCOSE-6-PHOSPHATE 1-DEHYDROGENASE"/>
    <property type="match status" value="1"/>
</dbReference>
<gene>
    <name evidence="9" type="primary">zwf</name>
    <name evidence="9" type="ORF">BN85405680</name>
</gene>
<dbReference type="Gene3D" id="3.40.50.720">
    <property type="entry name" value="NAD(P)-binding Rossmann-like Domain"/>
    <property type="match status" value="1"/>
</dbReference>
<evidence type="ECO:0000259" key="8">
    <source>
        <dbReference type="Pfam" id="PF02781"/>
    </source>
</evidence>
<evidence type="ECO:0000256" key="5">
    <source>
        <dbReference type="ARBA" id="ARBA00023002"/>
    </source>
</evidence>
<dbReference type="AlphaFoldDB" id="U4KPH4"/>
<dbReference type="SUPFAM" id="SSF51735">
    <property type="entry name" value="NAD(P)-binding Rossmann-fold domains"/>
    <property type="match status" value="1"/>
</dbReference>
<dbReference type="GO" id="GO:0050661">
    <property type="term" value="F:NADP binding"/>
    <property type="evidence" value="ECO:0007669"/>
    <property type="project" value="InterPro"/>
</dbReference>